<organism evidence="3 4">
    <name type="scientific">Parathielavia appendiculata</name>
    <dbReference type="NCBI Taxonomy" id="2587402"/>
    <lineage>
        <taxon>Eukaryota</taxon>
        <taxon>Fungi</taxon>
        <taxon>Dikarya</taxon>
        <taxon>Ascomycota</taxon>
        <taxon>Pezizomycotina</taxon>
        <taxon>Sordariomycetes</taxon>
        <taxon>Sordariomycetidae</taxon>
        <taxon>Sordariales</taxon>
        <taxon>Chaetomiaceae</taxon>
        <taxon>Parathielavia</taxon>
    </lineage>
</organism>
<comment type="caution">
    <text evidence="3">The sequence shown here is derived from an EMBL/GenBank/DDBJ whole genome shotgun (WGS) entry which is preliminary data.</text>
</comment>
<dbReference type="AlphaFoldDB" id="A0AAN6Z936"/>
<feature type="transmembrane region" description="Helical" evidence="2">
    <location>
        <begin position="85"/>
        <end position="108"/>
    </location>
</feature>
<dbReference type="GeneID" id="87833606"/>
<feature type="transmembrane region" description="Helical" evidence="2">
    <location>
        <begin position="16"/>
        <end position="43"/>
    </location>
</feature>
<gene>
    <name evidence="3" type="ORF">N657DRAFT_686525</name>
</gene>
<evidence type="ECO:0000256" key="1">
    <source>
        <dbReference type="SAM" id="MobiDB-lite"/>
    </source>
</evidence>
<dbReference type="EMBL" id="MU853223">
    <property type="protein sequence ID" value="KAK4129143.1"/>
    <property type="molecule type" value="Genomic_DNA"/>
</dbReference>
<sequence>MPVVVRDTLSLRPQGFYGYAFLTARVAQTVVLVVITGLAGQLIANTARDRQASSGSLVVIVVFTSASLVWALFSWTGYSRRYLPYVGTLSIDLLLLIPLVVISTILGLPLADANCADVAPNGRLEVTVPPGKSVGRIVFLSDGRAACFRLFTVWGLLIAACALFALSALSVAFLQLGERQLRKAVFAVREEPARGDRRLYGQRMSESSGRFASTLTPDSGSGRLGVADFTRSATPSRPSIAEDRLNLNRPITIAPTRSGNGALEGSLVYDNPPGQPAAARMPPQRPDYGF</sequence>
<keyword evidence="2" id="KW-1133">Transmembrane helix</keyword>
<feature type="region of interest" description="Disordered" evidence="1">
    <location>
        <begin position="256"/>
        <end position="290"/>
    </location>
</feature>
<name>A0AAN6Z936_9PEZI</name>
<keyword evidence="2" id="KW-0472">Membrane</keyword>
<keyword evidence="4" id="KW-1185">Reference proteome</keyword>
<dbReference type="Proteomes" id="UP001302602">
    <property type="component" value="Unassembled WGS sequence"/>
</dbReference>
<keyword evidence="2" id="KW-0812">Transmembrane</keyword>
<feature type="transmembrane region" description="Helical" evidence="2">
    <location>
        <begin position="151"/>
        <end position="174"/>
    </location>
</feature>
<evidence type="ECO:0008006" key="5">
    <source>
        <dbReference type="Google" id="ProtNLM"/>
    </source>
</evidence>
<evidence type="ECO:0000313" key="4">
    <source>
        <dbReference type="Proteomes" id="UP001302602"/>
    </source>
</evidence>
<reference evidence="3" key="2">
    <citation type="submission" date="2023-05" db="EMBL/GenBank/DDBJ databases">
        <authorList>
            <consortium name="Lawrence Berkeley National Laboratory"/>
            <person name="Steindorff A."/>
            <person name="Hensen N."/>
            <person name="Bonometti L."/>
            <person name="Westerberg I."/>
            <person name="Brannstrom I.O."/>
            <person name="Guillou S."/>
            <person name="Cros-Aarteil S."/>
            <person name="Calhoun S."/>
            <person name="Haridas S."/>
            <person name="Kuo A."/>
            <person name="Mondo S."/>
            <person name="Pangilinan J."/>
            <person name="Riley R."/>
            <person name="Labutti K."/>
            <person name="Andreopoulos B."/>
            <person name="Lipzen A."/>
            <person name="Chen C."/>
            <person name="Yanf M."/>
            <person name="Daum C."/>
            <person name="Ng V."/>
            <person name="Clum A."/>
            <person name="Ohm R."/>
            <person name="Martin F."/>
            <person name="Silar P."/>
            <person name="Natvig D."/>
            <person name="Lalanne C."/>
            <person name="Gautier V."/>
            <person name="Ament-Velasquez S.L."/>
            <person name="Kruys A."/>
            <person name="Hutchinson M.I."/>
            <person name="Powell A.J."/>
            <person name="Barry K."/>
            <person name="Miller A.N."/>
            <person name="Grigoriev I.V."/>
            <person name="Debuchy R."/>
            <person name="Gladieux P."/>
            <person name="Thoren M.H."/>
            <person name="Johannesson H."/>
        </authorList>
    </citation>
    <scope>NUCLEOTIDE SEQUENCE</scope>
    <source>
        <strain evidence="3">CBS 731.68</strain>
    </source>
</reference>
<dbReference type="RefSeq" id="XP_062652914.1">
    <property type="nucleotide sequence ID" value="XM_062796838.1"/>
</dbReference>
<evidence type="ECO:0000256" key="2">
    <source>
        <dbReference type="SAM" id="Phobius"/>
    </source>
</evidence>
<reference evidence="3" key="1">
    <citation type="journal article" date="2023" name="Mol. Phylogenet. Evol.">
        <title>Genome-scale phylogeny and comparative genomics of the fungal order Sordariales.</title>
        <authorList>
            <person name="Hensen N."/>
            <person name="Bonometti L."/>
            <person name="Westerberg I."/>
            <person name="Brannstrom I.O."/>
            <person name="Guillou S."/>
            <person name="Cros-Aarteil S."/>
            <person name="Calhoun S."/>
            <person name="Haridas S."/>
            <person name="Kuo A."/>
            <person name="Mondo S."/>
            <person name="Pangilinan J."/>
            <person name="Riley R."/>
            <person name="LaButti K."/>
            <person name="Andreopoulos B."/>
            <person name="Lipzen A."/>
            <person name="Chen C."/>
            <person name="Yan M."/>
            <person name="Daum C."/>
            <person name="Ng V."/>
            <person name="Clum A."/>
            <person name="Steindorff A."/>
            <person name="Ohm R.A."/>
            <person name="Martin F."/>
            <person name="Silar P."/>
            <person name="Natvig D.O."/>
            <person name="Lalanne C."/>
            <person name="Gautier V."/>
            <person name="Ament-Velasquez S.L."/>
            <person name="Kruys A."/>
            <person name="Hutchinson M.I."/>
            <person name="Powell A.J."/>
            <person name="Barry K."/>
            <person name="Miller A.N."/>
            <person name="Grigoriev I.V."/>
            <person name="Debuchy R."/>
            <person name="Gladieux P."/>
            <person name="Hiltunen Thoren M."/>
            <person name="Johannesson H."/>
        </authorList>
    </citation>
    <scope>NUCLEOTIDE SEQUENCE</scope>
    <source>
        <strain evidence="3">CBS 731.68</strain>
    </source>
</reference>
<feature type="transmembrane region" description="Helical" evidence="2">
    <location>
        <begin position="55"/>
        <end position="73"/>
    </location>
</feature>
<accession>A0AAN6Z936</accession>
<proteinExistence type="predicted"/>
<evidence type="ECO:0000313" key="3">
    <source>
        <dbReference type="EMBL" id="KAK4129143.1"/>
    </source>
</evidence>
<protein>
    <recommendedName>
        <fullName evidence="5">MARVEL domain-containing protein</fullName>
    </recommendedName>
</protein>